<keyword evidence="3" id="KW-1185">Reference proteome</keyword>
<accession>A0A8T0I6T4</accession>
<evidence type="ECO:0000313" key="3">
    <source>
        <dbReference type="Proteomes" id="UP000822688"/>
    </source>
</evidence>
<comment type="caution">
    <text evidence="2">The sequence shown here is derived from an EMBL/GenBank/DDBJ whole genome shotgun (WGS) entry which is preliminary data.</text>
</comment>
<dbReference type="AlphaFoldDB" id="A0A8T0I6T4"/>
<evidence type="ECO:0000313" key="2">
    <source>
        <dbReference type="EMBL" id="KAG0578133.1"/>
    </source>
</evidence>
<proteinExistence type="predicted"/>
<gene>
    <name evidence="2" type="ORF">KC19_4G000500</name>
</gene>
<reference evidence="2" key="1">
    <citation type="submission" date="2020-06" db="EMBL/GenBank/DDBJ databases">
        <title>WGS assembly of Ceratodon purpureus strain R40.</title>
        <authorList>
            <person name="Carey S.B."/>
            <person name="Jenkins J."/>
            <person name="Shu S."/>
            <person name="Lovell J.T."/>
            <person name="Sreedasyam A."/>
            <person name="Maumus F."/>
            <person name="Tiley G.P."/>
            <person name="Fernandez-Pozo N."/>
            <person name="Barry K."/>
            <person name="Chen C."/>
            <person name="Wang M."/>
            <person name="Lipzen A."/>
            <person name="Daum C."/>
            <person name="Saski C.A."/>
            <person name="Payton A.C."/>
            <person name="Mcbreen J.C."/>
            <person name="Conrad R.E."/>
            <person name="Kollar L.M."/>
            <person name="Olsson S."/>
            <person name="Huttunen S."/>
            <person name="Landis J.B."/>
            <person name="Wickett N.J."/>
            <person name="Johnson M.G."/>
            <person name="Rensing S.A."/>
            <person name="Grimwood J."/>
            <person name="Schmutz J."/>
            <person name="Mcdaniel S.F."/>
        </authorList>
    </citation>
    <scope>NUCLEOTIDE SEQUENCE</scope>
    <source>
        <strain evidence="2">R40</strain>
    </source>
</reference>
<feature type="compositionally biased region" description="Low complexity" evidence="1">
    <location>
        <begin position="16"/>
        <end position="28"/>
    </location>
</feature>
<dbReference type="EMBL" id="CM026424">
    <property type="protein sequence ID" value="KAG0578133.1"/>
    <property type="molecule type" value="Genomic_DNA"/>
</dbReference>
<feature type="region of interest" description="Disordered" evidence="1">
    <location>
        <begin position="1"/>
        <end position="83"/>
    </location>
</feature>
<evidence type="ECO:0000256" key="1">
    <source>
        <dbReference type="SAM" id="MobiDB-lite"/>
    </source>
</evidence>
<name>A0A8T0I6T4_CERPU</name>
<protein>
    <submittedName>
        <fullName evidence="2">Uncharacterized protein</fullName>
    </submittedName>
</protein>
<dbReference type="Proteomes" id="UP000822688">
    <property type="component" value="Chromosome 4"/>
</dbReference>
<feature type="compositionally biased region" description="Polar residues" evidence="1">
    <location>
        <begin position="56"/>
        <end position="66"/>
    </location>
</feature>
<organism evidence="2 3">
    <name type="scientific">Ceratodon purpureus</name>
    <name type="common">Fire moss</name>
    <name type="synonym">Dicranum purpureum</name>
    <dbReference type="NCBI Taxonomy" id="3225"/>
    <lineage>
        <taxon>Eukaryota</taxon>
        <taxon>Viridiplantae</taxon>
        <taxon>Streptophyta</taxon>
        <taxon>Embryophyta</taxon>
        <taxon>Bryophyta</taxon>
        <taxon>Bryophytina</taxon>
        <taxon>Bryopsida</taxon>
        <taxon>Dicranidae</taxon>
        <taxon>Pseudoditrichales</taxon>
        <taxon>Ditrichaceae</taxon>
        <taxon>Ceratodon</taxon>
    </lineage>
</organism>
<sequence length="83" mass="8672">MVPDDESVQTGSQLRASPAASYGGAAPACLPACQPTPQRPHPVPAPSGTELPGGSQPASPQNSRTVLWSRDWRKPPPDAFDIL</sequence>